<keyword evidence="9" id="KW-1185">Reference proteome</keyword>
<dbReference type="Proteomes" id="UP001231166">
    <property type="component" value="Chromosome"/>
</dbReference>
<evidence type="ECO:0000256" key="2">
    <source>
        <dbReference type="ARBA" id="ARBA00022448"/>
    </source>
</evidence>
<sequence length="387" mass="40099">MRKSLIAVGVALAMTLTACGSAGGGGSGPGEPIKLGAWLPLSGPQASGGIPQEAGTRVFFDQLNADGGINGRQVEWTAVDNAFDPQQTIQVARQLISRDKVQAIVGANGTATSEATFPFVLERNEVPIFGTYGGSTSWYDPPQAGLFGTQTLYEDQAVAAAQWALDDGAKKVTVIRNDPAAFVKVGDVASAELAKGGADVSTIEVKLGATDYSPFVAQIRSSAPDAVLVILPIQEAAAYLNEMALQRVQTRSYGYSPTVGNGLLDLAGANAEGFRAVSLTLPPTAEDPAVEEYRQALAKFEPGAKPDFYSLATYGSAKAFAQVLAGIDGDITSESIAAAVTSTGTIETGVMPPLEFSEDSHEGSHAVVHVEVQGGKFVDQGGFASPR</sequence>
<organism evidence="8 10">
    <name type="scientific">Rhodococcus opacus</name>
    <name type="common">Nocardia opaca</name>
    <dbReference type="NCBI Taxonomy" id="37919"/>
    <lineage>
        <taxon>Bacteria</taxon>
        <taxon>Bacillati</taxon>
        <taxon>Actinomycetota</taxon>
        <taxon>Actinomycetes</taxon>
        <taxon>Mycobacteriales</taxon>
        <taxon>Nocardiaceae</taxon>
        <taxon>Rhodococcus</taxon>
    </lineage>
</organism>
<accession>A0AAX3YBY0</accession>
<evidence type="ECO:0000313" key="8">
    <source>
        <dbReference type="EMBL" id="WLF46865.1"/>
    </source>
</evidence>
<dbReference type="Proteomes" id="UP001066327">
    <property type="component" value="Unassembled WGS sequence"/>
</dbReference>
<evidence type="ECO:0000259" key="6">
    <source>
        <dbReference type="Pfam" id="PF13458"/>
    </source>
</evidence>
<dbReference type="RefSeq" id="WP_120660286.1">
    <property type="nucleotide sequence ID" value="NZ_CP072194.1"/>
</dbReference>
<evidence type="ECO:0000256" key="4">
    <source>
        <dbReference type="ARBA" id="ARBA00022970"/>
    </source>
</evidence>
<protein>
    <submittedName>
        <fullName evidence="8">ABC transporter substrate-binding protein</fullName>
    </submittedName>
</protein>
<dbReference type="PRINTS" id="PR00337">
    <property type="entry name" value="LEUILEVALBP"/>
</dbReference>
<dbReference type="EMBL" id="CP130953">
    <property type="protein sequence ID" value="WLF46865.1"/>
    <property type="molecule type" value="Genomic_DNA"/>
</dbReference>
<evidence type="ECO:0000313" key="9">
    <source>
        <dbReference type="Proteomes" id="UP001066327"/>
    </source>
</evidence>
<keyword evidence="3 5" id="KW-0732">Signal</keyword>
<evidence type="ECO:0000256" key="3">
    <source>
        <dbReference type="ARBA" id="ARBA00022729"/>
    </source>
</evidence>
<dbReference type="InterPro" id="IPR028082">
    <property type="entry name" value="Peripla_BP_I"/>
</dbReference>
<dbReference type="CDD" id="cd06343">
    <property type="entry name" value="PBP1_ABC_ligand_binding-like"/>
    <property type="match status" value="1"/>
</dbReference>
<dbReference type="InterPro" id="IPR028081">
    <property type="entry name" value="Leu-bd"/>
</dbReference>
<dbReference type="PANTHER" id="PTHR47235:SF1">
    <property type="entry name" value="BLR6548 PROTEIN"/>
    <property type="match status" value="1"/>
</dbReference>
<dbReference type="Gene3D" id="3.40.50.2300">
    <property type="match status" value="2"/>
</dbReference>
<evidence type="ECO:0000256" key="5">
    <source>
        <dbReference type="SAM" id="SignalP"/>
    </source>
</evidence>
<dbReference type="GO" id="GO:0006865">
    <property type="term" value="P:amino acid transport"/>
    <property type="evidence" value="ECO:0007669"/>
    <property type="project" value="UniProtKB-KW"/>
</dbReference>
<evidence type="ECO:0000313" key="10">
    <source>
        <dbReference type="Proteomes" id="UP001231166"/>
    </source>
</evidence>
<comment type="similarity">
    <text evidence="1">Belongs to the leucine-binding protein family.</text>
</comment>
<reference evidence="7" key="1">
    <citation type="submission" date="2022-12" db="EMBL/GenBank/DDBJ databases">
        <authorList>
            <person name="Krivoruchko A.V."/>
            <person name="Elkin A."/>
        </authorList>
    </citation>
    <scope>NUCLEOTIDE SEQUENCE</scope>
    <source>
        <strain evidence="7">IEGM 249</strain>
    </source>
</reference>
<dbReference type="SUPFAM" id="SSF53822">
    <property type="entry name" value="Periplasmic binding protein-like I"/>
    <property type="match status" value="1"/>
</dbReference>
<evidence type="ECO:0000313" key="7">
    <source>
        <dbReference type="EMBL" id="MCZ4589068.1"/>
    </source>
</evidence>
<dbReference type="AlphaFoldDB" id="A0AAX3YBY0"/>
<name>A0AAX3YBY0_RHOOP</name>
<feature type="signal peptide" evidence="5">
    <location>
        <begin position="1"/>
        <end position="22"/>
    </location>
</feature>
<proteinExistence type="inferred from homology"/>
<keyword evidence="2" id="KW-0813">Transport</keyword>
<gene>
    <name evidence="7" type="ORF">O4328_36385</name>
    <name evidence="8" type="ORF">Q5707_34135</name>
</gene>
<feature type="domain" description="Leucine-binding protein" evidence="6">
    <location>
        <begin position="32"/>
        <end position="375"/>
    </location>
</feature>
<feature type="chain" id="PRO_5043511682" evidence="5">
    <location>
        <begin position="23"/>
        <end position="387"/>
    </location>
</feature>
<evidence type="ECO:0000256" key="1">
    <source>
        <dbReference type="ARBA" id="ARBA00010062"/>
    </source>
</evidence>
<dbReference type="EMBL" id="JAPWIS010000028">
    <property type="protein sequence ID" value="MCZ4589068.1"/>
    <property type="molecule type" value="Genomic_DNA"/>
</dbReference>
<reference evidence="8" key="2">
    <citation type="submission" date="2023-07" db="EMBL/GenBank/DDBJ databases">
        <title>Genomic analysis of Rhodococcus opacus VOC-14 with glycol ethers degradation activity.</title>
        <authorList>
            <person name="Narkevich D.A."/>
            <person name="Hlushen A.M."/>
            <person name="Akhremchuk A.E."/>
            <person name="Sikolenko M.A."/>
            <person name="Valentovich L.N."/>
        </authorList>
    </citation>
    <scope>NUCLEOTIDE SEQUENCE</scope>
    <source>
        <strain evidence="8">VOC-14</strain>
    </source>
</reference>
<dbReference type="InterPro" id="IPR000709">
    <property type="entry name" value="Leu_Ile_Val-bd"/>
</dbReference>
<dbReference type="PANTHER" id="PTHR47235">
    <property type="entry name" value="BLR6548 PROTEIN"/>
    <property type="match status" value="1"/>
</dbReference>
<dbReference type="PROSITE" id="PS51257">
    <property type="entry name" value="PROKAR_LIPOPROTEIN"/>
    <property type="match status" value="1"/>
</dbReference>
<keyword evidence="4" id="KW-0029">Amino-acid transport</keyword>
<dbReference type="Pfam" id="PF13458">
    <property type="entry name" value="Peripla_BP_6"/>
    <property type="match status" value="1"/>
</dbReference>